<name>A0ABP1RVB9_9HEXA</name>
<reference evidence="2 3" key="1">
    <citation type="submission" date="2024-08" db="EMBL/GenBank/DDBJ databases">
        <authorList>
            <person name="Cucini C."/>
            <person name="Frati F."/>
        </authorList>
    </citation>
    <scope>NUCLEOTIDE SEQUENCE [LARGE SCALE GENOMIC DNA]</scope>
</reference>
<evidence type="ECO:0000313" key="2">
    <source>
        <dbReference type="EMBL" id="CAL8136406.1"/>
    </source>
</evidence>
<feature type="region of interest" description="Disordered" evidence="1">
    <location>
        <begin position="106"/>
        <end position="204"/>
    </location>
</feature>
<dbReference type="Proteomes" id="UP001642540">
    <property type="component" value="Unassembled WGS sequence"/>
</dbReference>
<feature type="compositionally biased region" description="Acidic residues" evidence="1">
    <location>
        <begin position="186"/>
        <end position="201"/>
    </location>
</feature>
<accession>A0ABP1RVB9</accession>
<evidence type="ECO:0008006" key="4">
    <source>
        <dbReference type="Google" id="ProtNLM"/>
    </source>
</evidence>
<proteinExistence type="predicted"/>
<keyword evidence="3" id="KW-1185">Reference proteome</keyword>
<evidence type="ECO:0000313" key="3">
    <source>
        <dbReference type="Proteomes" id="UP001642540"/>
    </source>
</evidence>
<feature type="compositionally biased region" description="Low complexity" evidence="1">
    <location>
        <begin position="158"/>
        <end position="170"/>
    </location>
</feature>
<dbReference type="SUPFAM" id="SSF57756">
    <property type="entry name" value="Retrovirus zinc finger-like domains"/>
    <property type="match status" value="1"/>
</dbReference>
<feature type="region of interest" description="Disordered" evidence="1">
    <location>
        <begin position="338"/>
        <end position="366"/>
    </location>
</feature>
<sequence length="375" mass="41442">MDLSPEEYFDRSRDDPSRDACRSLFFDFLQYVEYLSVTRMNSDASLPAREFGAPLSSLSTFLDRLHGLMASVELRTSTTSTTSTPPPVRAPFDSLIALRQELERMCRDYPPPPMSHPSSQQDPPAITEGFGYIAHPAGTPPPPYRSTQSSLHSDAEDPSPVSTLPVSLPSFSDAFQRFSAPNSHDDNDDDFPSPTDTDSDDSAYTLPLTLFDEPIPSPAPVAAPVTANISSTSDASASSASTVVPTAVISPVSGRSQLAPSVRRRYHRGEIQLILPPGSHSVVEPPEDIIPERDGEAEVARFLARERRRPFSNRPGDDFWRNRCFRCSVIGHQRDRCPLPPRPFSPDGRPTTLNPSPPARHNGRLGRRIHRVLRY</sequence>
<dbReference type="InterPro" id="IPR036875">
    <property type="entry name" value="Znf_CCHC_sf"/>
</dbReference>
<evidence type="ECO:0000256" key="1">
    <source>
        <dbReference type="SAM" id="MobiDB-lite"/>
    </source>
</evidence>
<comment type="caution">
    <text evidence="2">The sequence shown here is derived from an EMBL/GenBank/DDBJ whole genome shotgun (WGS) entry which is preliminary data.</text>
</comment>
<protein>
    <recommendedName>
        <fullName evidence="4">CCHC-type domain-containing protein</fullName>
    </recommendedName>
</protein>
<organism evidence="2 3">
    <name type="scientific">Orchesella dallaii</name>
    <dbReference type="NCBI Taxonomy" id="48710"/>
    <lineage>
        <taxon>Eukaryota</taxon>
        <taxon>Metazoa</taxon>
        <taxon>Ecdysozoa</taxon>
        <taxon>Arthropoda</taxon>
        <taxon>Hexapoda</taxon>
        <taxon>Collembola</taxon>
        <taxon>Entomobryomorpha</taxon>
        <taxon>Entomobryoidea</taxon>
        <taxon>Orchesellidae</taxon>
        <taxon>Orchesellinae</taxon>
        <taxon>Orchesella</taxon>
    </lineage>
</organism>
<gene>
    <name evidence="2" type="ORF">ODALV1_LOCUS26429</name>
</gene>
<dbReference type="EMBL" id="CAXLJM020000111">
    <property type="protein sequence ID" value="CAL8136406.1"/>
    <property type="molecule type" value="Genomic_DNA"/>
</dbReference>